<dbReference type="AlphaFoldDB" id="A0AAP0MR31"/>
<proteinExistence type="predicted"/>
<gene>
    <name evidence="1" type="ORF">WN944_007380</name>
</gene>
<dbReference type="EMBL" id="JBCGBO010000003">
    <property type="protein sequence ID" value="KAK9215375.1"/>
    <property type="molecule type" value="Genomic_DNA"/>
</dbReference>
<evidence type="ECO:0000313" key="2">
    <source>
        <dbReference type="Proteomes" id="UP001428341"/>
    </source>
</evidence>
<comment type="caution">
    <text evidence="1">The sequence shown here is derived from an EMBL/GenBank/DDBJ whole genome shotgun (WGS) entry which is preliminary data.</text>
</comment>
<accession>A0AAP0MR31</accession>
<dbReference type="Proteomes" id="UP001428341">
    <property type="component" value="Unassembled WGS sequence"/>
</dbReference>
<organism evidence="1 2">
    <name type="scientific">Citrus x changshan-huyou</name>
    <dbReference type="NCBI Taxonomy" id="2935761"/>
    <lineage>
        <taxon>Eukaryota</taxon>
        <taxon>Viridiplantae</taxon>
        <taxon>Streptophyta</taxon>
        <taxon>Embryophyta</taxon>
        <taxon>Tracheophyta</taxon>
        <taxon>Spermatophyta</taxon>
        <taxon>Magnoliopsida</taxon>
        <taxon>eudicotyledons</taxon>
        <taxon>Gunneridae</taxon>
        <taxon>Pentapetalae</taxon>
        <taxon>rosids</taxon>
        <taxon>malvids</taxon>
        <taxon>Sapindales</taxon>
        <taxon>Rutaceae</taxon>
        <taxon>Aurantioideae</taxon>
        <taxon>Citrus</taxon>
    </lineage>
</organism>
<sequence>MGSPAVKYGPQVWLVVESKQSWVTAIMGVEQSNVLGCEVYDDNGPDNITSLLTDKTLADVSYEKIHKPILGVLEGPNNGIFTLHNQSLKQLYGTLQQENIQFAEYPSSADPWRVSKGNTRWIPYRFNHYNEPSNLDGVFLLEIGI</sequence>
<protein>
    <submittedName>
        <fullName evidence="1">Uncharacterized protein</fullName>
    </submittedName>
</protein>
<reference evidence="1 2" key="1">
    <citation type="submission" date="2024-05" db="EMBL/GenBank/DDBJ databases">
        <title>Haplotype-resolved chromosome-level genome assembly of Huyou (Citrus changshanensis).</title>
        <authorList>
            <person name="Miao C."/>
            <person name="Chen W."/>
            <person name="Wu Y."/>
            <person name="Wang L."/>
            <person name="Zhao S."/>
            <person name="Grierson D."/>
            <person name="Xu C."/>
            <person name="Chen K."/>
        </authorList>
    </citation>
    <scope>NUCLEOTIDE SEQUENCE [LARGE SCALE GENOMIC DNA]</scope>
    <source>
        <strain evidence="1">01-14</strain>
        <tissue evidence="1">Leaf</tissue>
    </source>
</reference>
<name>A0AAP0MR31_9ROSI</name>
<keyword evidence="2" id="KW-1185">Reference proteome</keyword>
<evidence type="ECO:0000313" key="1">
    <source>
        <dbReference type="EMBL" id="KAK9215375.1"/>
    </source>
</evidence>